<proteinExistence type="predicted"/>
<protein>
    <submittedName>
        <fullName evidence="1">Uncharacterized protein</fullName>
    </submittedName>
</protein>
<evidence type="ECO:0000313" key="1">
    <source>
        <dbReference type="EMBL" id="PCI76917.1"/>
    </source>
</evidence>
<name>A0A2A4X4G6_9GAMM</name>
<evidence type="ECO:0000313" key="2">
    <source>
        <dbReference type="Proteomes" id="UP000218767"/>
    </source>
</evidence>
<dbReference type="EMBL" id="NVUL01000051">
    <property type="protein sequence ID" value="PCI76917.1"/>
    <property type="molecule type" value="Genomic_DNA"/>
</dbReference>
<dbReference type="Proteomes" id="UP000218767">
    <property type="component" value="Unassembled WGS sequence"/>
</dbReference>
<reference evidence="2" key="1">
    <citation type="submission" date="2017-08" db="EMBL/GenBank/DDBJ databases">
        <title>A dynamic microbial community with high functional redundancy inhabits the cold, oxic subseafloor aquifer.</title>
        <authorList>
            <person name="Tully B.J."/>
            <person name="Wheat C.G."/>
            <person name="Glazer B.T."/>
            <person name="Huber J.A."/>
        </authorList>
    </citation>
    <scope>NUCLEOTIDE SEQUENCE [LARGE SCALE GENOMIC DNA]</scope>
</reference>
<sequence length="59" mass="6733">MSASELIAYNRTVEFWDQVYCADEIRVGSHITRRHCEKLIEIRERVAIPVEALSVLGAS</sequence>
<gene>
    <name evidence="1" type="ORF">COB20_09545</name>
</gene>
<dbReference type="AlphaFoldDB" id="A0A2A4X4G6"/>
<accession>A0A2A4X4G6</accession>
<organism evidence="1 2">
    <name type="scientific">SAR86 cluster bacterium</name>
    <dbReference type="NCBI Taxonomy" id="2030880"/>
    <lineage>
        <taxon>Bacteria</taxon>
        <taxon>Pseudomonadati</taxon>
        <taxon>Pseudomonadota</taxon>
        <taxon>Gammaproteobacteria</taxon>
        <taxon>SAR86 cluster</taxon>
    </lineage>
</organism>
<comment type="caution">
    <text evidence="1">The sequence shown here is derived from an EMBL/GenBank/DDBJ whole genome shotgun (WGS) entry which is preliminary data.</text>
</comment>